<evidence type="ECO:0000313" key="3">
    <source>
        <dbReference type="EMBL" id="MWV28671.1"/>
    </source>
</evidence>
<dbReference type="InterPro" id="IPR002563">
    <property type="entry name" value="Flavin_Rdtase-like_dom"/>
</dbReference>
<evidence type="ECO:0000256" key="1">
    <source>
        <dbReference type="ARBA" id="ARBA00023002"/>
    </source>
</evidence>
<dbReference type="PANTHER" id="PTHR30466">
    <property type="entry name" value="FLAVIN REDUCTASE"/>
    <property type="match status" value="1"/>
</dbReference>
<proteinExistence type="predicted"/>
<reference evidence="3 4" key="1">
    <citation type="submission" date="2019-12" db="EMBL/GenBank/DDBJ databases">
        <authorList>
            <person name="Lee S.D."/>
        </authorList>
    </citation>
    <scope>NUCLEOTIDE SEQUENCE [LARGE SCALE GENOMIC DNA]</scope>
    <source>
        <strain evidence="3 4">GH3-10</strain>
    </source>
</reference>
<keyword evidence="1" id="KW-0560">Oxidoreductase</keyword>
<feature type="domain" description="Flavin reductase like" evidence="2">
    <location>
        <begin position="13"/>
        <end position="158"/>
    </location>
</feature>
<dbReference type="PANTHER" id="PTHR30466:SF1">
    <property type="entry name" value="FMN REDUCTASE (NADH) RUTF"/>
    <property type="match status" value="1"/>
</dbReference>
<dbReference type="Pfam" id="PF01613">
    <property type="entry name" value="Flavin_Reduct"/>
    <property type="match status" value="1"/>
</dbReference>
<gene>
    <name evidence="3" type="ORF">GRF63_12215</name>
</gene>
<dbReference type="InterPro" id="IPR050268">
    <property type="entry name" value="NADH-dep_flavin_reductase"/>
</dbReference>
<dbReference type="SMART" id="SM00903">
    <property type="entry name" value="Flavin_Reduct"/>
    <property type="match status" value="1"/>
</dbReference>
<dbReference type="GO" id="GO:0010181">
    <property type="term" value="F:FMN binding"/>
    <property type="evidence" value="ECO:0007669"/>
    <property type="project" value="InterPro"/>
</dbReference>
<dbReference type="EMBL" id="WUBR01000002">
    <property type="protein sequence ID" value="MWV28671.1"/>
    <property type="molecule type" value="Genomic_DNA"/>
</dbReference>
<sequence>MKTIETDLFRSAMCRLASAVTLITTDGPAGRRGLVATAVTSITDDPPNILVCVNKSARSNAMIKQNGAFAVNVLNEGQEGLVGAFMSKSGDDPFDKSDVWTSLETGAPILKESLASLDCVLDQIINIGTHSLFVGHVTEVRIGTQSSALVYFDRAFCSVAAK</sequence>
<dbReference type="SUPFAM" id="SSF50475">
    <property type="entry name" value="FMN-binding split barrel"/>
    <property type="match status" value="1"/>
</dbReference>
<dbReference type="GO" id="GO:0006208">
    <property type="term" value="P:pyrimidine nucleobase catabolic process"/>
    <property type="evidence" value="ECO:0007669"/>
    <property type="project" value="TreeGrafter"/>
</dbReference>
<dbReference type="RefSeq" id="WP_160486245.1">
    <property type="nucleotide sequence ID" value="NZ_WUBR01000002.1"/>
</dbReference>
<name>A0A844XDP0_9SPHN</name>
<dbReference type="InterPro" id="IPR012349">
    <property type="entry name" value="Split_barrel_FMN-bd"/>
</dbReference>
<comment type="caution">
    <text evidence="3">The sequence shown here is derived from an EMBL/GenBank/DDBJ whole genome shotgun (WGS) entry which is preliminary data.</text>
</comment>
<dbReference type="Proteomes" id="UP000461409">
    <property type="component" value="Unassembled WGS sequence"/>
</dbReference>
<dbReference type="AlphaFoldDB" id="A0A844XDP0"/>
<evidence type="ECO:0000313" key="4">
    <source>
        <dbReference type="Proteomes" id="UP000461409"/>
    </source>
</evidence>
<reference evidence="3 4" key="2">
    <citation type="submission" date="2020-02" db="EMBL/GenBank/DDBJ databases">
        <title>Erythrobacter dongmakensis sp. nov., isolated from a tidal mudflat.</title>
        <authorList>
            <person name="Kim I.S."/>
        </authorList>
    </citation>
    <scope>NUCLEOTIDE SEQUENCE [LARGE SCALE GENOMIC DNA]</scope>
    <source>
        <strain evidence="3 4">GH3-10</strain>
    </source>
</reference>
<dbReference type="GO" id="GO:0042602">
    <property type="term" value="F:riboflavin reductase (NADPH) activity"/>
    <property type="evidence" value="ECO:0007669"/>
    <property type="project" value="TreeGrafter"/>
</dbReference>
<keyword evidence="4" id="KW-1185">Reference proteome</keyword>
<protein>
    <submittedName>
        <fullName evidence="3">Flavin reductase</fullName>
    </submittedName>
</protein>
<organism evidence="3 4">
    <name type="scientific">Aurantiacibacter rhizosphaerae</name>
    <dbReference type="NCBI Taxonomy" id="2691582"/>
    <lineage>
        <taxon>Bacteria</taxon>
        <taxon>Pseudomonadati</taxon>
        <taxon>Pseudomonadota</taxon>
        <taxon>Alphaproteobacteria</taxon>
        <taxon>Sphingomonadales</taxon>
        <taxon>Erythrobacteraceae</taxon>
        <taxon>Aurantiacibacter</taxon>
    </lineage>
</organism>
<evidence type="ECO:0000259" key="2">
    <source>
        <dbReference type="SMART" id="SM00903"/>
    </source>
</evidence>
<accession>A0A844XDP0</accession>
<dbReference type="Gene3D" id="2.30.110.10">
    <property type="entry name" value="Electron Transport, Fmn-binding Protein, Chain A"/>
    <property type="match status" value="1"/>
</dbReference>